<dbReference type="Proteomes" id="UP000305874">
    <property type="component" value="Unassembled WGS sequence"/>
</dbReference>
<evidence type="ECO:0000259" key="9">
    <source>
        <dbReference type="Pfam" id="PF02687"/>
    </source>
</evidence>
<proteinExistence type="inferred from homology"/>
<dbReference type="GO" id="GO:0044874">
    <property type="term" value="P:lipoprotein localization to outer membrane"/>
    <property type="evidence" value="ECO:0007669"/>
    <property type="project" value="TreeGrafter"/>
</dbReference>
<evidence type="ECO:0000256" key="1">
    <source>
        <dbReference type="ARBA" id="ARBA00004651"/>
    </source>
</evidence>
<keyword evidence="4" id="KW-1003">Cell membrane</keyword>
<sequence length="402" mass="44529">MYKPVSLFIGLRYSRLSKGSAFVSFVSFFSIAGIALGITALFTVMSVMDGFENNLKRSMLSMIPHLQIDMQQRNEAQQQALQTRLQQMPEVKAINRYHQAQAIVQSGADIQGVLLQAPYEALPEHVTEHVEVGDSRQVFAQRYTIAISRYLARSLQVGLGDTLRVTIPSVSTYTPMGRIPAQRLFTINAIYRTGSELDMHTLFTSGESLQRVMRIREQAHAPLEVMLKDPFLVDEVLRKLPIGQREGITDWRQSQGSLFSAVAMEKRIMSLLLGLIILVAVFNIVSSLTMMVREKQGEVAILQTLGLNYRQVARVFMVQGMYNGVVGSIIGAVLALLVVSNLNTLLASIGIQLLGQQELPVVVSSINLLAIVAGAIFMSFLATLYPAKKAAQVRPAEVLRYE</sequence>
<evidence type="ECO:0000256" key="2">
    <source>
        <dbReference type="ARBA" id="ARBA00005236"/>
    </source>
</evidence>
<keyword evidence="6 8" id="KW-1133">Transmembrane helix</keyword>
<gene>
    <name evidence="11" type="ORF">CWC05_02320</name>
</gene>
<keyword evidence="11" id="KW-0449">Lipoprotein</keyword>
<reference evidence="12" key="2">
    <citation type="submission" date="2019-06" db="EMBL/GenBank/DDBJ databases">
        <title>Co-occurence of chitin degradation, pigmentation and bioactivity in marine Pseudoalteromonas.</title>
        <authorList>
            <person name="Sonnenschein E.C."/>
            <person name="Bech P.K."/>
        </authorList>
    </citation>
    <scope>NUCLEOTIDE SEQUENCE [LARGE SCALE GENOMIC DNA]</scope>
    <source>
        <strain evidence="12">S2897</strain>
    </source>
</reference>
<dbReference type="InterPro" id="IPR025857">
    <property type="entry name" value="MacB_PCD"/>
</dbReference>
<feature type="transmembrane region" description="Helical" evidence="8">
    <location>
        <begin position="359"/>
        <end position="385"/>
    </location>
</feature>
<accession>A0A5S3Z8E5</accession>
<keyword evidence="5 8" id="KW-0812">Transmembrane</keyword>
<organism evidence="11 12">
    <name type="scientific">Pseudoalteromonas ruthenica</name>
    <dbReference type="NCBI Taxonomy" id="151081"/>
    <lineage>
        <taxon>Bacteria</taxon>
        <taxon>Pseudomonadati</taxon>
        <taxon>Pseudomonadota</taxon>
        <taxon>Gammaproteobacteria</taxon>
        <taxon>Alteromonadales</taxon>
        <taxon>Pseudoalteromonadaceae</taxon>
        <taxon>Pseudoalteromonas</taxon>
    </lineage>
</organism>
<dbReference type="RefSeq" id="WP_138547243.1">
    <property type="nucleotide sequence ID" value="NZ_PNCG01000002.1"/>
</dbReference>
<protein>
    <submittedName>
        <fullName evidence="11">Lipoprotein-releasing system transmembrane subunit LolC</fullName>
    </submittedName>
</protein>
<feature type="transmembrane region" description="Helical" evidence="8">
    <location>
        <begin position="320"/>
        <end position="339"/>
    </location>
</feature>
<feature type="transmembrane region" description="Helical" evidence="8">
    <location>
        <begin position="268"/>
        <end position="285"/>
    </location>
</feature>
<evidence type="ECO:0000259" key="10">
    <source>
        <dbReference type="Pfam" id="PF12704"/>
    </source>
</evidence>
<evidence type="ECO:0000256" key="4">
    <source>
        <dbReference type="ARBA" id="ARBA00022475"/>
    </source>
</evidence>
<dbReference type="EMBL" id="PNCG01000002">
    <property type="protein sequence ID" value="TMP88291.1"/>
    <property type="molecule type" value="Genomic_DNA"/>
</dbReference>
<comment type="similarity">
    <text evidence="2">Belongs to the ABC-4 integral membrane protein family. LolC/E subfamily.</text>
</comment>
<dbReference type="PANTHER" id="PTHR30489">
    <property type="entry name" value="LIPOPROTEIN-RELEASING SYSTEM TRANSMEMBRANE PROTEIN LOLE"/>
    <property type="match status" value="1"/>
</dbReference>
<dbReference type="NCBIfam" id="TIGR02212">
    <property type="entry name" value="lolCE"/>
    <property type="match status" value="1"/>
</dbReference>
<feature type="domain" description="ABC3 transporter permease C-terminal" evidence="9">
    <location>
        <begin position="271"/>
        <end position="392"/>
    </location>
</feature>
<dbReference type="Pfam" id="PF12704">
    <property type="entry name" value="MacB_PCD"/>
    <property type="match status" value="1"/>
</dbReference>
<dbReference type="Pfam" id="PF02687">
    <property type="entry name" value="FtsX"/>
    <property type="match status" value="1"/>
</dbReference>
<evidence type="ECO:0000256" key="3">
    <source>
        <dbReference type="ARBA" id="ARBA00022448"/>
    </source>
</evidence>
<evidence type="ECO:0000256" key="6">
    <source>
        <dbReference type="ARBA" id="ARBA00022989"/>
    </source>
</evidence>
<dbReference type="InterPro" id="IPR051447">
    <property type="entry name" value="Lipoprotein-release_system"/>
</dbReference>
<dbReference type="InterPro" id="IPR003838">
    <property type="entry name" value="ABC3_permease_C"/>
</dbReference>
<keyword evidence="7 8" id="KW-0472">Membrane</keyword>
<feature type="transmembrane region" description="Helical" evidence="8">
    <location>
        <begin position="21"/>
        <end position="48"/>
    </location>
</feature>
<evidence type="ECO:0000256" key="5">
    <source>
        <dbReference type="ARBA" id="ARBA00022692"/>
    </source>
</evidence>
<reference evidence="11 12" key="1">
    <citation type="submission" date="2017-12" db="EMBL/GenBank/DDBJ databases">
        <authorList>
            <person name="Paulsen S."/>
            <person name="Gram L.K."/>
        </authorList>
    </citation>
    <scope>NUCLEOTIDE SEQUENCE [LARGE SCALE GENOMIC DNA]</scope>
    <source>
        <strain evidence="11 12">S2897</strain>
    </source>
</reference>
<evidence type="ECO:0000256" key="8">
    <source>
        <dbReference type="SAM" id="Phobius"/>
    </source>
</evidence>
<comment type="caution">
    <text evidence="11">The sequence shown here is derived from an EMBL/GenBank/DDBJ whole genome shotgun (WGS) entry which is preliminary data.</text>
</comment>
<keyword evidence="3" id="KW-0813">Transport</keyword>
<feature type="domain" description="MacB-like periplasmic core" evidence="10">
    <location>
        <begin position="27"/>
        <end position="238"/>
    </location>
</feature>
<name>A0A5S3Z8E5_9GAMM</name>
<comment type="subcellular location">
    <subcellularLocation>
        <location evidence="1">Cell membrane</location>
        <topology evidence="1">Multi-pass membrane protein</topology>
    </subcellularLocation>
</comment>
<evidence type="ECO:0000313" key="12">
    <source>
        <dbReference type="Proteomes" id="UP000305874"/>
    </source>
</evidence>
<dbReference type="InterPro" id="IPR011925">
    <property type="entry name" value="LolCE_TM"/>
</dbReference>
<dbReference type="STRING" id="151081.TW72_09770"/>
<evidence type="ECO:0000256" key="7">
    <source>
        <dbReference type="ARBA" id="ARBA00023136"/>
    </source>
</evidence>
<dbReference type="GO" id="GO:0042953">
    <property type="term" value="P:lipoprotein transport"/>
    <property type="evidence" value="ECO:0007669"/>
    <property type="project" value="InterPro"/>
</dbReference>
<dbReference type="AlphaFoldDB" id="A0A5S3Z8E5"/>
<dbReference type="PANTHER" id="PTHR30489:SF8">
    <property type="entry name" value="LIPOPROTEIN-RELEASING SYSTEM TRANSMEMBRANE PROTEIN LOLC"/>
    <property type="match status" value="1"/>
</dbReference>
<evidence type="ECO:0000313" key="11">
    <source>
        <dbReference type="EMBL" id="TMP88291.1"/>
    </source>
</evidence>
<dbReference type="GO" id="GO:0098797">
    <property type="term" value="C:plasma membrane protein complex"/>
    <property type="evidence" value="ECO:0007669"/>
    <property type="project" value="TreeGrafter"/>
</dbReference>